<keyword evidence="3" id="KW-1185">Reference proteome</keyword>
<evidence type="ECO:0000313" key="3">
    <source>
        <dbReference type="Proteomes" id="UP000288168"/>
    </source>
</evidence>
<evidence type="ECO:0000313" key="2">
    <source>
        <dbReference type="EMBL" id="RSL46824.1"/>
    </source>
</evidence>
<dbReference type="STRING" id="1325734.A0A428P1C3"/>
<feature type="non-terminal residue" evidence="2">
    <location>
        <position position="168"/>
    </location>
</feature>
<dbReference type="SUPFAM" id="SSF57184">
    <property type="entry name" value="Growth factor receptor domain"/>
    <property type="match status" value="1"/>
</dbReference>
<dbReference type="OrthoDB" id="409374at2759"/>
<dbReference type="InterPro" id="IPR009030">
    <property type="entry name" value="Growth_fac_rcpt_cys_sf"/>
</dbReference>
<comment type="caution">
    <text evidence="2">The sequence shown here is derived from an EMBL/GenBank/DDBJ whole genome shotgun (WGS) entry which is preliminary data.</text>
</comment>
<dbReference type="EMBL" id="NKCI01000230">
    <property type="protein sequence ID" value="RSL46824.1"/>
    <property type="molecule type" value="Genomic_DNA"/>
</dbReference>
<organism evidence="2 3">
    <name type="scientific">Fusarium duplospermum</name>
    <dbReference type="NCBI Taxonomy" id="1325734"/>
    <lineage>
        <taxon>Eukaryota</taxon>
        <taxon>Fungi</taxon>
        <taxon>Dikarya</taxon>
        <taxon>Ascomycota</taxon>
        <taxon>Pezizomycotina</taxon>
        <taxon>Sordariomycetes</taxon>
        <taxon>Hypocreomycetidae</taxon>
        <taxon>Hypocreales</taxon>
        <taxon>Nectriaceae</taxon>
        <taxon>Fusarium</taxon>
        <taxon>Fusarium solani species complex</taxon>
    </lineage>
</organism>
<feature type="chain" id="PRO_5019494245" evidence="1">
    <location>
        <begin position="20"/>
        <end position="168"/>
    </location>
</feature>
<reference evidence="2 3" key="1">
    <citation type="submission" date="2017-06" db="EMBL/GenBank/DDBJ databases">
        <title>Comparative genomic analysis of Ambrosia Fusariam Clade fungi.</title>
        <authorList>
            <person name="Stajich J.E."/>
            <person name="Carrillo J."/>
            <person name="Kijimoto T."/>
            <person name="Eskalen A."/>
            <person name="O'Donnell K."/>
            <person name="Kasson M."/>
        </authorList>
    </citation>
    <scope>NUCLEOTIDE SEQUENCE [LARGE SCALE GENOMIC DNA]</scope>
    <source>
        <strain evidence="2 3">NRRL62584</strain>
    </source>
</reference>
<gene>
    <name evidence="2" type="ORF">CEP54_013668</name>
</gene>
<evidence type="ECO:0000256" key="1">
    <source>
        <dbReference type="SAM" id="SignalP"/>
    </source>
</evidence>
<dbReference type="AlphaFoldDB" id="A0A428P1C3"/>
<feature type="signal peptide" evidence="1">
    <location>
        <begin position="1"/>
        <end position="19"/>
    </location>
</feature>
<sequence length="168" mass="18376">MQIKHLLFNFLALAVTVKALPHAEAEAEDFSLEARDDTLVERGGYACGPDATEQYGACVCKDSKAKWDDHKKKCICPYGLTLKNSKCVCPDGQEYKDGKCKPNCPDGQVYKDGKCQCPPGKVPGKYGKCVCPDGLIFKDGKCQCPEGQTLKYGKCVCPDGQVYNKHAK</sequence>
<protein>
    <submittedName>
        <fullName evidence="2">Uncharacterized protein</fullName>
    </submittedName>
</protein>
<keyword evidence="1" id="KW-0732">Signal</keyword>
<name>A0A428P1C3_9HYPO</name>
<proteinExistence type="predicted"/>
<dbReference type="Proteomes" id="UP000288168">
    <property type="component" value="Unassembled WGS sequence"/>
</dbReference>
<accession>A0A428P1C3</accession>